<protein>
    <submittedName>
        <fullName evidence="2">High-affinity Fe2+/Pb2+ permease</fullName>
    </submittedName>
</protein>
<reference evidence="2 4" key="1">
    <citation type="submission" date="2023-07" db="EMBL/GenBank/DDBJ databases">
        <title>Sorghum-associated microbial communities from plants grown in Nebraska, USA.</title>
        <authorList>
            <person name="Schachtman D."/>
        </authorList>
    </citation>
    <scope>NUCLEOTIDE SEQUENCE</scope>
    <source>
        <strain evidence="2">DS1006</strain>
        <strain evidence="3 4">DS1016</strain>
    </source>
</reference>
<keyword evidence="1" id="KW-1133">Transmembrane helix</keyword>
<dbReference type="EMBL" id="JAUSRG010000008">
    <property type="protein sequence ID" value="MDP9905994.1"/>
    <property type="molecule type" value="Genomic_DNA"/>
</dbReference>
<organism evidence="2 5">
    <name type="scientific">Arthrobacter bambusae</name>
    <dbReference type="NCBI Taxonomy" id="1338426"/>
    <lineage>
        <taxon>Bacteria</taxon>
        <taxon>Bacillati</taxon>
        <taxon>Actinomycetota</taxon>
        <taxon>Actinomycetes</taxon>
        <taxon>Micrococcales</taxon>
        <taxon>Micrococcaceae</taxon>
        <taxon>Arthrobacter</taxon>
    </lineage>
</organism>
<evidence type="ECO:0000256" key="1">
    <source>
        <dbReference type="SAM" id="Phobius"/>
    </source>
</evidence>
<evidence type="ECO:0000313" key="5">
    <source>
        <dbReference type="Proteomes" id="UP001242995"/>
    </source>
</evidence>
<sequence length="59" mass="6344">MTARAVVFAAVATGLLVFVVPYVAWGLFGVAPNGTESLIVVVLLWVAVWTVSRTRSQPR</sequence>
<evidence type="ECO:0000313" key="3">
    <source>
        <dbReference type="EMBL" id="MDQ0181605.1"/>
    </source>
</evidence>
<dbReference type="AlphaFoldDB" id="A0AAW8DK49"/>
<keyword evidence="1" id="KW-0812">Transmembrane</keyword>
<feature type="transmembrane region" description="Helical" evidence="1">
    <location>
        <begin position="7"/>
        <end position="28"/>
    </location>
</feature>
<dbReference type="Proteomes" id="UP001242995">
    <property type="component" value="Unassembled WGS sequence"/>
</dbReference>
<evidence type="ECO:0000313" key="2">
    <source>
        <dbReference type="EMBL" id="MDP9905994.1"/>
    </source>
</evidence>
<proteinExistence type="predicted"/>
<accession>A0AAW8DK49</accession>
<dbReference type="EMBL" id="JAUSTF010000006">
    <property type="protein sequence ID" value="MDQ0181605.1"/>
    <property type="molecule type" value="Genomic_DNA"/>
</dbReference>
<comment type="caution">
    <text evidence="2">The sequence shown here is derived from an EMBL/GenBank/DDBJ whole genome shotgun (WGS) entry which is preliminary data.</text>
</comment>
<feature type="transmembrane region" description="Helical" evidence="1">
    <location>
        <begin position="34"/>
        <end position="52"/>
    </location>
</feature>
<keyword evidence="4" id="KW-1185">Reference proteome</keyword>
<name>A0AAW8DK49_9MICC</name>
<keyword evidence="1" id="KW-0472">Membrane</keyword>
<gene>
    <name evidence="2" type="ORF">J2S90_002965</name>
    <name evidence="3" type="ORF">J2S93_003043</name>
</gene>
<dbReference type="Proteomes" id="UP001230951">
    <property type="component" value="Unassembled WGS sequence"/>
</dbReference>
<evidence type="ECO:0000313" key="4">
    <source>
        <dbReference type="Proteomes" id="UP001230951"/>
    </source>
</evidence>